<dbReference type="InParanoid" id="A0A7R8YYH9"/>
<dbReference type="InterPro" id="IPR036345">
    <property type="entry name" value="ExoRNase_PH_dom2_sf"/>
</dbReference>
<dbReference type="PANTHER" id="PTHR11097">
    <property type="entry name" value="EXOSOME COMPLEX EXONUCLEASE RIBOSOMAL RNA PROCESSING PROTEIN"/>
    <property type="match status" value="1"/>
</dbReference>
<dbReference type="PANTHER" id="PTHR11097:SF14">
    <property type="entry name" value="EXOSOME COMPLEX COMPONENT RRP45"/>
    <property type="match status" value="1"/>
</dbReference>
<dbReference type="GO" id="GO:0000177">
    <property type="term" value="C:cytoplasmic exosome (RNase complex)"/>
    <property type="evidence" value="ECO:0007669"/>
    <property type="project" value="TreeGrafter"/>
</dbReference>
<feature type="compositionally biased region" description="Acidic residues" evidence="11">
    <location>
        <begin position="363"/>
        <end position="372"/>
    </location>
</feature>
<keyword evidence="15" id="KW-1185">Reference proteome</keyword>
<feature type="domain" description="Exoribonuclease phosphorolytic" evidence="13">
    <location>
        <begin position="189"/>
        <end position="251"/>
    </location>
</feature>
<evidence type="ECO:0000256" key="11">
    <source>
        <dbReference type="SAM" id="MobiDB-lite"/>
    </source>
</evidence>
<keyword evidence="5" id="KW-0963">Cytoplasm</keyword>
<evidence type="ECO:0000259" key="13">
    <source>
        <dbReference type="Pfam" id="PF03725"/>
    </source>
</evidence>
<reference evidence="14 15" key="1">
    <citation type="submission" date="2020-11" db="EMBL/GenBank/DDBJ databases">
        <authorList>
            <person name="Wallbank WR R."/>
            <person name="Pardo Diaz C."/>
            <person name="Kozak K."/>
            <person name="Martin S."/>
            <person name="Jiggins C."/>
            <person name="Moest M."/>
            <person name="Warren A I."/>
            <person name="Generalovic N T."/>
            <person name="Byers J.R.P. K."/>
            <person name="Montejo-Kovacevich G."/>
            <person name="Yen C E."/>
        </authorList>
    </citation>
    <scope>NUCLEOTIDE SEQUENCE [LARGE SCALE GENOMIC DNA]</scope>
</reference>
<gene>
    <name evidence="14" type="ORF">HERILL_LOCUS12615</name>
</gene>
<dbReference type="Gene3D" id="3.30.230.70">
    <property type="entry name" value="GHMP Kinase, N-terminal domain"/>
    <property type="match status" value="1"/>
</dbReference>
<keyword evidence="6" id="KW-0698">rRNA processing</keyword>
<dbReference type="SUPFAM" id="SSF54211">
    <property type="entry name" value="Ribosomal protein S5 domain 2-like"/>
    <property type="match status" value="1"/>
</dbReference>
<dbReference type="FunFam" id="3.30.230.70:FF:000005">
    <property type="entry name" value="Exosome complex component RRP45"/>
    <property type="match status" value="1"/>
</dbReference>
<dbReference type="OMA" id="GPQFENG"/>
<evidence type="ECO:0000256" key="5">
    <source>
        <dbReference type="ARBA" id="ARBA00022490"/>
    </source>
</evidence>
<evidence type="ECO:0000313" key="15">
    <source>
        <dbReference type="Proteomes" id="UP000594454"/>
    </source>
</evidence>
<evidence type="ECO:0000256" key="9">
    <source>
        <dbReference type="ARBA" id="ARBA00023242"/>
    </source>
</evidence>
<name>A0A7R8YYH9_HERIL</name>
<comment type="similarity">
    <text evidence="3">Belongs to the RNase PH family.</text>
</comment>
<feature type="region of interest" description="Disordered" evidence="11">
    <location>
        <begin position="317"/>
        <end position="438"/>
    </location>
</feature>
<dbReference type="InterPro" id="IPR050590">
    <property type="entry name" value="Exosome_comp_Rrp42_subfam"/>
</dbReference>
<feature type="compositionally biased region" description="Polar residues" evidence="11">
    <location>
        <begin position="405"/>
        <end position="419"/>
    </location>
</feature>
<dbReference type="InterPro" id="IPR001247">
    <property type="entry name" value="ExoRNase_PH_dom1"/>
</dbReference>
<dbReference type="CDD" id="cd11368">
    <property type="entry name" value="RNase_PH_RRP45"/>
    <property type="match status" value="1"/>
</dbReference>
<feature type="compositionally biased region" description="Acidic residues" evidence="11">
    <location>
        <begin position="427"/>
        <end position="438"/>
    </location>
</feature>
<evidence type="ECO:0000256" key="6">
    <source>
        <dbReference type="ARBA" id="ARBA00022552"/>
    </source>
</evidence>
<dbReference type="GO" id="GO:0034476">
    <property type="term" value="P:U5 snRNA 3'-end processing"/>
    <property type="evidence" value="ECO:0007669"/>
    <property type="project" value="TreeGrafter"/>
</dbReference>
<dbReference type="GO" id="GO:0035925">
    <property type="term" value="F:mRNA 3'-UTR AU-rich region binding"/>
    <property type="evidence" value="ECO:0007669"/>
    <property type="project" value="TreeGrafter"/>
</dbReference>
<evidence type="ECO:0000256" key="10">
    <source>
        <dbReference type="ARBA" id="ARBA00032660"/>
    </source>
</evidence>
<dbReference type="GO" id="GO:0005730">
    <property type="term" value="C:nucleolus"/>
    <property type="evidence" value="ECO:0007669"/>
    <property type="project" value="UniProtKB-SubCell"/>
</dbReference>
<dbReference type="InterPro" id="IPR033100">
    <property type="entry name" value="Rrp45"/>
</dbReference>
<dbReference type="Proteomes" id="UP000594454">
    <property type="component" value="Chromosome 5"/>
</dbReference>
<evidence type="ECO:0000256" key="1">
    <source>
        <dbReference type="ARBA" id="ARBA00004496"/>
    </source>
</evidence>
<accession>A0A7R8YYH9</accession>
<dbReference type="Pfam" id="PF01138">
    <property type="entry name" value="RNase_PH"/>
    <property type="match status" value="1"/>
</dbReference>
<evidence type="ECO:0000256" key="3">
    <source>
        <dbReference type="ARBA" id="ARBA00006678"/>
    </source>
</evidence>
<evidence type="ECO:0000256" key="8">
    <source>
        <dbReference type="ARBA" id="ARBA00022884"/>
    </source>
</evidence>
<dbReference type="FunCoup" id="A0A7R8YYH9">
    <property type="interactions" value="1508"/>
</dbReference>
<dbReference type="GO" id="GO:0034475">
    <property type="term" value="P:U4 snRNA 3'-end processing"/>
    <property type="evidence" value="ECO:0007669"/>
    <property type="project" value="TreeGrafter"/>
</dbReference>
<evidence type="ECO:0000313" key="14">
    <source>
        <dbReference type="EMBL" id="CAD7090108.1"/>
    </source>
</evidence>
<dbReference type="EMBL" id="LR899013">
    <property type="protein sequence ID" value="CAD7090108.1"/>
    <property type="molecule type" value="Genomic_DNA"/>
</dbReference>
<proteinExistence type="inferred from homology"/>
<keyword evidence="9" id="KW-0539">Nucleus</keyword>
<dbReference type="GO" id="GO:0000176">
    <property type="term" value="C:nuclear exosome (RNase complex)"/>
    <property type="evidence" value="ECO:0007669"/>
    <property type="project" value="TreeGrafter"/>
</dbReference>
<dbReference type="GO" id="GO:0034473">
    <property type="term" value="P:U1 snRNA 3'-end processing"/>
    <property type="evidence" value="ECO:0007669"/>
    <property type="project" value="TreeGrafter"/>
</dbReference>
<feature type="compositionally biased region" description="Acidic residues" evidence="11">
    <location>
        <begin position="384"/>
        <end position="398"/>
    </location>
</feature>
<dbReference type="GO" id="GO:0071035">
    <property type="term" value="P:nuclear polyadenylation-dependent rRNA catabolic process"/>
    <property type="evidence" value="ECO:0007669"/>
    <property type="project" value="TreeGrafter"/>
</dbReference>
<dbReference type="GO" id="GO:0071028">
    <property type="term" value="P:nuclear mRNA surveillance"/>
    <property type="evidence" value="ECO:0007669"/>
    <property type="project" value="TreeGrafter"/>
</dbReference>
<dbReference type="GO" id="GO:0016075">
    <property type="term" value="P:rRNA catabolic process"/>
    <property type="evidence" value="ECO:0007669"/>
    <property type="project" value="TreeGrafter"/>
</dbReference>
<sequence length="438" mass="48306">MKETPLSNCEKAFVVQAIKERLRLDGRKLEEFRPLKINFGAEWGSAHVTLGETRVLAQVSCELGQPKATRPNEGLLYINVELSPMAALHFEAGRNSELTVQINRILERTFKDSRCVDLESLCVSAEDKVWILRVDLNVLNHEGNIIDCASVAALCALAHFKHPDVTVTGEEIKIHTSAEKDPIPIVLHHYPVCVSYATFQNGEVAIADPTVIEERSSEANMVFGINSYRELCCLNLGGTTLTSSNLLLQCSSRAANRAKQVVDQIKAALATDAEARSADQSVGFTECLKMNTINSLAQDRLSLRLRRFNFTLDDDFRNMSSNSAGAPDIKAEGDDSLPDATRIDENTGLLNSNQSNVRWVPEDSSDSDEDEHIFEKGDESGGADSDDKDLEEELENVAEEMAYKRQSQPISKGGSQQPVKRNIDNSSDSEEETTMVLG</sequence>
<dbReference type="GO" id="GO:0071038">
    <property type="term" value="P:TRAMP-dependent tRNA surveillance pathway"/>
    <property type="evidence" value="ECO:0007669"/>
    <property type="project" value="TreeGrafter"/>
</dbReference>
<organism evidence="14 15">
    <name type="scientific">Hermetia illucens</name>
    <name type="common">Black soldier fly</name>
    <dbReference type="NCBI Taxonomy" id="343691"/>
    <lineage>
        <taxon>Eukaryota</taxon>
        <taxon>Metazoa</taxon>
        <taxon>Ecdysozoa</taxon>
        <taxon>Arthropoda</taxon>
        <taxon>Hexapoda</taxon>
        <taxon>Insecta</taxon>
        <taxon>Pterygota</taxon>
        <taxon>Neoptera</taxon>
        <taxon>Endopterygota</taxon>
        <taxon>Diptera</taxon>
        <taxon>Brachycera</taxon>
        <taxon>Stratiomyomorpha</taxon>
        <taxon>Stratiomyidae</taxon>
        <taxon>Hermetiinae</taxon>
        <taxon>Hermetia</taxon>
    </lineage>
</organism>
<evidence type="ECO:0000256" key="2">
    <source>
        <dbReference type="ARBA" id="ARBA00004604"/>
    </source>
</evidence>
<keyword evidence="7" id="KW-0271">Exosome</keyword>
<feature type="domain" description="Exoribonuclease phosphorolytic" evidence="12">
    <location>
        <begin position="31"/>
        <end position="163"/>
    </location>
</feature>
<dbReference type="OrthoDB" id="10264038at2759"/>
<dbReference type="AlphaFoldDB" id="A0A7R8YYH9"/>
<dbReference type="GO" id="GO:0000467">
    <property type="term" value="P:exonucleolytic trimming to generate mature 3'-end of 5.8S rRNA from tricistronic rRNA transcript (SSU-rRNA, 5.8S rRNA, LSU-rRNA)"/>
    <property type="evidence" value="ECO:0007669"/>
    <property type="project" value="TreeGrafter"/>
</dbReference>
<comment type="subcellular location">
    <subcellularLocation>
        <location evidence="1">Cytoplasm</location>
    </subcellularLocation>
    <subcellularLocation>
        <location evidence="2">Nucleus</location>
        <location evidence="2">Nucleolus</location>
    </subcellularLocation>
</comment>
<keyword evidence="8" id="KW-0694">RNA-binding</keyword>
<protein>
    <recommendedName>
        <fullName evidence="4">Exosome complex component RRP45</fullName>
    </recommendedName>
    <alternativeName>
        <fullName evidence="10">Exosome component 9</fullName>
    </alternativeName>
</protein>
<feature type="compositionally biased region" description="Polar residues" evidence="11">
    <location>
        <begin position="348"/>
        <end position="357"/>
    </location>
</feature>
<dbReference type="InterPro" id="IPR027408">
    <property type="entry name" value="PNPase/RNase_PH_dom_sf"/>
</dbReference>
<dbReference type="InterPro" id="IPR020568">
    <property type="entry name" value="Ribosomal_Su5_D2-typ_SF"/>
</dbReference>
<evidence type="ECO:0000256" key="7">
    <source>
        <dbReference type="ARBA" id="ARBA00022835"/>
    </source>
</evidence>
<dbReference type="Pfam" id="PF03725">
    <property type="entry name" value="RNase_PH_C"/>
    <property type="match status" value="1"/>
</dbReference>
<dbReference type="SUPFAM" id="SSF55666">
    <property type="entry name" value="Ribonuclease PH domain 2-like"/>
    <property type="match status" value="1"/>
</dbReference>
<dbReference type="InterPro" id="IPR015847">
    <property type="entry name" value="ExoRNase_PH_dom2"/>
</dbReference>
<evidence type="ECO:0000256" key="4">
    <source>
        <dbReference type="ARBA" id="ARBA00019572"/>
    </source>
</evidence>
<evidence type="ECO:0000259" key="12">
    <source>
        <dbReference type="Pfam" id="PF01138"/>
    </source>
</evidence>